<proteinExistence type="predicted"/>
<keyword evidence="3" id="KW-1185">Reference proteome</keyword>
<reference evidence="1" key="3">
    <citation type="submission" date="2023-12" db="EMBL/GenBank/DDBJ databases">
        <authorList>
            <person name="Sun Q."/>
            <person name="Inoue M."/>
        </authorList>
    </citation>
    <scope>NUCLEOTIDE SEQUENCE</scope>
    <source>
        <strain evidence="1">JCM 18542</strain>
    </source>
</reference>
<organism evidence="1 3">
    <name type="scientific">Tomitella cavernea</name>
    <dbReference type="NCBI Taxonomy" id="1387982"/>
    <lineage>
        <taxon>Bacteria</taxon>
        <taxon>Bacillati</taxon>
        <taxon>Actinomycetota</taxon>
        <taxon>Actinomycetes</taxon>
        <taxon>Mycobacteriales</taxon>
        <taxon>Tomitella</taxon>
    </lineage>
</organism>
<name>A0ABP9D772_9ACTN</name>
<dbReference type="EMBL" id="BAABKQ010000002">
    <property type="protein sequence ID" value="GAA4825580.1"/>
    <property type="molecule type" value="Genomic_DNA"/>
</dbReference>
<reference evidence="1" key="1">
    <citation type="journal article" date="2014" name="Int. J. Syst. Evol. Microbiol.">
        <title>Complete genome of a new Firmicutes species belonging to the dominant human colonic microbiota ('Ruminococcus bicirculans') reveals two chromosomes and a selective capacity to utilize plant glucans.</title>
        <authorList>
            <consortium name="NISC Comparative Sequencing Program"/>
            <person name="Wegmann U."/>
            <person name="Louis P."/>
            <person name="Goesmann A."/>
            <person name="Henrissat B."/>
            <person name="Duncan S.H."/>
            <person name="Flint H.J."/>
        </authorList>
    </citation>
    <scope>NUCLEOTIDE SEQUENCE</scope>
    <source>
        <strain evidence="1">JCM 18542</strain>
    </source>
</reference>
<comment type="caution">
    <text evidence="1">The sequence shown here is derived from an EMBL/GenBank/DDBJ whole genome shotgun (WGS) entry which is preliminary data.</text>
</comment>
<evidence type="ECO:0000313" key="3">
    <source>
        <dbReference type="Proteomes" id="UP001500839"/>
    </source>
</evidence>
<reference evidence="3" key="2">
    <citation type="journal article" date="2019" name="Int. J. Syst. Evol. Microbiol.">
        <title>The Global Catalogue of Microorganisms (GCM) 10K type strain sequencing project: providing services to taxonomists for standard genome sequencing and annotation.</title>
        <authorList>
            <consortium name="The Broad Institute Genomics Platform"/>
            <consortium name="The Broad Institute Genome Sequencing Center for Infectious Disease"/>
            <person name="Wu L."/>
            <person name="Ma J."/>
        </authorList>
    </citation>
    <scope>NUCLEOTIDE SEQUENCE [LARGE SCALE GENOMIC DNA]</scope>
    <source>
        <strain evidence="3">JCM 18542</strain>
    </source>
</reference>
<sequence>MGSLQDAFNYVAGSLGNLGALFVGSVNDAFNYINGSMTGLSS</sequence>
<accession>A0ABP9D772</accession>
<dbReference type="Proteomes" id="UP001500839">
    <property type="component" value="Unassembled WGS sequence"/>
</dbReference>
<dbReference type="RefSeq" id="WP_277952158.1">
    <property type="nucleotide sequence ID" value="NZ_BAABKQ010000002.1"/>
</dbReference>
<gene>
    <name evidence="1" type="ORF">GCM10023353_37370</name>
    <name evidence="2" type="ORF">GCM10023353_38390</name>
</gene>
<dbReference type="EMBL" id="BAABKQ010000002">
    <property type="protein sequence ID" value="GAA4824907.1"/>
    <property type="molecule type" value="Genomic_DNA"/>
</dbReference>
<evidence type="ECO:0000313" key="2">
    <source>
        <dbReference type="EMBL" id="GAA4825580.1"/>
    </source>
</evidence>
<evidence type="ECO:0000313" key="1">
    <source>
        <dbReference type="EMBL" id="GAA4824907.1"/>
    </source>
</evidence>
<protein>
    <submittedName>
        <fullName evidence="1">Uncharacterized protein</fullName>
    </submittedName>
</protein>